<dbReference type="AlphaFoldDB" id="A0A1W1H9S9"/>
<proteinExistence type="predicted"/>
<protein>
    <submittedName>
        <fullName evidence="1">Uncharacterized protein</fullName>
    </submittedName>
</protein>
<keyword evidence="2" id="KW-1185">Reference proteome</keyword>
<evidence type="ECO:0000313" key="1">
    <source>
        <dbReference type="EMBL" id="SLM29128.1"/>
    </source>
</evidence>
<evidence type="ECO:0000313" key="2">
    <source>
        <dbReference type="Proteomes" id="UP000191931"/>
    </source>
</evidence>
<reference evidence="1 2" key="1">
    <citation type="submission" date="2017-03" db="EMBL/GenBank/DDBJ databases">
        <authorList>
            <person name="Afonso C.L."/>
            <person name="Miller P.J."/>
            <person name="Scott M.A."/>
            <person name="Spackman E."/>
            <person name="Goraichik I."/>
            <person name="Dimitrov K.M."/>
            <person name="Suarez D.L."/>
            <person name="Swayne D.E."/>
        </authorList>
    </citation>
    <scope>NUCLEOTIDE SEQUENCE [LARGE SCALE GENOMIC DNA]</scope>
    <source>
        <strain evidence="1">PRJEB14757</strain>
    </source>
</reference>
<accession>A0A1W1H9S9</accession>
<dbReference type="Proteomes" id="UP000191931">
    <property type="component" value="Unassembled WGS sequence"/>
</dbReference>
<gene>
    <name evidence="1" type="ORF">MTBBW1_1680040</name>
</gene>
<sequence>MGMIDAQPCPFINITTCEVRGIGEKRLSWIHEKEDFSPVKLAELIAQGESSLTSSICVTHQPLQVP</sequence>
<organism evidence="1 2">
    <name type="scientific">Desulfamplus magnetovallimortis</name>
    <dbReference type="NCBI Taxonomy" id="1246637"/>
    <lineage>
        <taxon>Bacteria</taxon>
        <taxon>Pseudomonadati</taxon>
        <taxon>Thermodesulfobacteriota</taxon>
        <taxon>Desulfobacteria</taxon>
        <taxon>Desulfobacterales</taxon>
        <taxon>Desulfobacteraceae</taxon>
        <taxon>Desulfamplus</taxon>
    </lineage>
</organism>
<dbReference type="EMBL" id="FWEV01000077">
    <property type="protein sequence ID" value="SLM29128.1"/>
    <property type="molecule type" value="Genomic_DNA"/>
</dbReference>
<name>A0A1W1H9S9_9BACT</name>